<dbReference type="Proteomes" id="UP000503349">
    <property type="component" value="Chromosome 3"/>
</dbReference>
<evidence type="ECO:0000313" key="1">
    <source>
        <dbReference type="EMBL" id="KAF3688150.1"/>
    </source>
</evidence>
<name>A0A6G1PCW8_CHAAH</name>
<proteinExistence type="predicted"/>
<dbReference type="EMBL" id="CM015714">
    <property type="protein sequence ID" value="KAF3688150.1"/>
    <property type="molecule type" value="Genomic_DNA"/>
</dbReference>
<protein>
    <submittedName>
        <fullName evidence="1">Uncharacterized protein</fullName>
    </submittedName>
</protein>
<dbReference type="AlphaFoldDB" id="A0A6G1PCW8"/>
<keyword evidence="2" id="KW-1185">Reference proteome</keyword>
<sequence length="50" mass="5694">MKIRVRAVDEASENIQTASLLRPGHTKQRRMCVDPQLLSSKETGCRKKEP</sequence>
<organism evidence="1 2">
    <name type="scientific">Channa argus</name>
    <name type="common">Northern snakehead</name>
    <name type="synonym">Ophicephalus argus</name>
    <dbReference type="NCBI Taxonomy" id="215402"/>
    <lineage>
        <taxon>Eukaryota</taxon>
        <taxon>Metazoa</taxon>
        <taxon>Chordata</taxon>
        <taxon>Craniata</taxon>
        <taxon>Vertebrata</taxon>
        <taxon>Euteleostomi</taxon>
        <taxon>Actinopterygii</taxon>
        <taxon>Neopterygii</taxon>
        <taxon>Teleostei</taxon>
        <taxon>Neoteleostei</taxon>
        <taxon>Acanthomorphata</taxon>
        <taxon>Anabantaria</taxon>
        <taxon>Anabantiformes</taxon>
        <taxon>Channoidei</taxon>
        <taxon>Channidae</taxon>
        <taxon>Channa</taxon>
    </lineage>
</organism>
<evidence type="ECO:0000313" key="2">
    <source>
        <dbReference type="Proteomes" id="UP000503349"/>
    </source>
</evidence>
<reference evidence="1 2" key="1">
    <citation type="submission" date="2019-02" db="EMBL/GenBank/DDBJ databases">
        <title>Opniocepnalus argus genome.</title>
        <authorList>
            <person name="Zhou C."/>
            <person name="Xiao S."/>
        </authorList>
    </citation>
    <scope>NUCLEOTIDE SEQUENCE [LARGE SCALE GENOMIC DNA]</scope>
    <source>
        <strain evidence="1">OARG1902GOOAL</strain>
        <tissue evidence="1">Muscle</tissue>
    </source>
</reference>
<reference evidence="2" key="2">
    <citation type="submission" date="2019-02" db="EMBL/GenBank/DDBJ databases">
        <title>Opniocepnalus argus Var Kimnra genome.</title>
        <authorList>
            <person name="Zhou C."/>
            <person name="Xiao S."/>
        </authorList>
    </citation>
    <scope>NUCLEOTIDE SEQUENCE [LARGE SCALE GENOMIC DNA]</scope>
</reference>
<accession>A0A6G1PCW8</accession>
<gene>
    <name evidence="1" type="ORF">EXN66_Car003822</name>
</gene>